<evidence type="ECO:0000256" key="5">
    <source>
        <dbReference type="ARBA" id="ARBA00022723"/>
    </source>
</evidence>
<feature type="non-terminal residue" evidence="20">
    <location>
        <position position="839"/>
    </location>
</feature>
<feature type="domain" description="Cadherin" evidence="19">
    <location>
        <begin position="112"/>
        <end position="219"/>
    </location>
</feature>
<evidence type="ECO:0000256" key="9">
    <source>
        <dbReference type="ARBA" id="ARBA00022889"/>
    </source>
</evidence>
<dbReference type="EMBL" id="VYZE01000058">
    <property type="protein sequence ID" value="NWU62320.1"/>
    <property type="molecule type" value="Genomic_DNA"/>
</dbReference>
<dbReference type="GO" id="GO:0034332">
    <property type="term" value="P:adherens junction organization"/>
    <property type="evidence" value="ECO:0007669"/>
    <property type="project" value="TreeGrafter"/>
</dbReference>
<dbReference type="Gene3D" id="2.60.40.60">
    <property type="entry name" value="Cadherins"/>
    <property type="match status" value="6"/>
</dbReference>
<dbReference type="PRINTS" id="PR00205">
    <property type="entry name" value="CADHERIN"/>
</dbReference>
<dbReference type="GO" id="GO:0000902">
    <property type="term" value="P:cell morphogenesis"/>
    <property type="evidence" value="ECO:0007669"/>
    <property type="project" value="TreeGrafter"/>
</dbReference>
<dbReference type="SMART" id="SM01055">
    <property type="entry name" value="Cadherin_pro"/>
    <property type="match status" value="1"/>
</dbReference>
<gene>
    <name evidence="20" type="primary">Cdh4</name>
    <name evidence="20" type="ORF">PTEBUR_R12018</name>
</gene>
<evidence type="ECO:0000256" key="3">
    <source>
        <dbReference type="ARBA" id="ARBA00022685"/>
    </source>
</evidence>
<evidence type="ECO:0000256" key="10">
    <source>
        <dbReference type="ARBA" id="ARBA00022989"/>
    </source>
</evidence>
<sequence length="839" mass="92859">VKFNNCAGNKGVRYETNSLDFKVRADGTMYAARQVQMPSKQLILVVTAWDPQTLGRWEAIVRFLVAEKVQHNGHKPKGRKTVPGELAQQQSDTLLPWRQHQSVNGLRRQKRDWVIPPINVPENSRGPFPQQLVRIRSDKDKEIHIRYSITGVGADQPPMEVFSIDPVSGRMYVTRPMDREERASYHLRAHAVDMNGNKVENPIDLYIYVIDMNDNRPEFINQVYNGSVDEGSKPGTYVMTVTANDADDSTTANGMVRYRIVTQTPQSPSQNMFTINSETGDIVTVAAGLDREKVQQYIVIVQATDMEGNLNYGLSNTATAIITVTDVNDNPPEFTASTVSTHTSARGERWDAPHHVHTCACSHFGFSQRRGPRGKMQCFAAAVDYEMNRAFMLTVMVSNQAPLASGIQMSFQSTAGVTISVTDVNEAPYFPTNHKLIRLEEGVPMGTVLTMFSAVDPDRFMQQAIRYSKLSDPANWLNINATNGQITTAAVLDRESDYIKNNVYEATFLAADNGIPPASGTGTLQIYLIDINDNAPELLPKEAQICEKPNLNVINITAADADIDPNVGPFVFELPSVPSAVRKNWTITRLNGDYAQLSLRIMYLEAGVYDVPIIVTDSGNPPLYNTSIIKVKVCPCDENGDCTTIGAVAAAGLGTGAIIAILICIIILLTMVLLFVVWMKRREKERHTKQLLIDPEDDVRDNILKYDEEGGGEEDQDYDLSQLQQPETMDHVLNKTPGVRRVDERPIGAEPQYPIRPVIPHPGDIGDFINEGLRAADNDPTAPPYDSLLVFDYEGSGSTAGSVSSLNSSSSGDQDYDYLNDWGPRFKKLADMYGGGEED</sequence>
<evidence type="ECO:0000256" key="16">
    <source>
        <dbReference type="RuleBase" id="RU004357"/>
    </source>
</evidence>
<feature type="domain" description="Cadherin" evidence="19">
    <location>
        <begin position="220"/>
        <end position="334"/>
    </location>
</feature>
<dbReference type="GO" id="GO:0008013">
    <property type="term" value="F:beta-catenin binding"/>
    <property type="evidence" value="ECO:0007669"/>
    <property type="project" value="TreeGrafter"/>
</dbReference>
<keyword evidence="10 18" id="KW-1133">Transmembrane helix</keyword>
<keyword evidence="8 14" id="KW-0106">Calcium</keyword>
<feature type="domain" description="Cadherin" evidence="19">
    <location>
        <begin position="431"/>
        <end position="538"/>
    </location>
</feature>
<dbReference type="CDD" id="cd11304">
    <property type="entry name" value="Cadherin_repeat"/>
    <property type="match status" value="3"/>
</dbReference>
<dbReference type="PROSITE" id="PS00232">
    <property type="entry name" value="CADHERIN_1"/>
    <property type="match status" value="2"/>
</dbReference>
<dbReference type="InterPro" id="IPR015919">
    <property type="entry name" value="Cadherin-like_sf"/>
</dbReference>
<evidence type="ECO:0000256" key="2">
    <source>
        <dbReference type="ARBA" id="ARBA00022475"/>
    </source>
</evidence>
<dbReference type="InterPro" id="IPR039808">
    <property type="entry name" value="Cadherin"/>
</dbReference>
<evidence type="ECO:0000256" key="12">
    <source>
        <dbReference type="ARBA" id="ARBA00023180"/>
    </source>
</evidence>
<evidence type="ECO:0000256" key="7">
    <source>
        <dbReference type="ARBA" id="ARBA00022737"/>
    </source>
</evidence>
<dbReference type="Gene3D" id="4.10.900.10">
    <property type="entry name" value="TCF3-CBD (Catenin binding domain)"/>
    <property type="match status" value="1"/>
</dbReference>
<evidence type="ECO:0000256" key="17">
    <source>
        <dbReference type="SAM" id="MobiDB-lite"/>
    </source>
</evidence>
<dbReference type="FunFam" id="2.60.40.60:FF:000011">
    <property type="entry name" value="Cadherin 1"/>
    <property type="match status" value="1"/>
</dbReference>
<dbReference type="FunFam" id="2.60.40.60:FF:000022">
    <property type="entry name" value="Cadherin 2"/>
    <property type="match status" value="1"/>
</dbReference>
<evidence type="ECO:0000256" key="8">
    <source>
        <dbReference type="ARBA" id="ARBA00022837"/>
    </source>
</evidence>
<feature type="non-terminal residue" evidence="20">
    <location>
        <position position="1"/>
    </location>
</feature>
<dbReference type="Pfam" id="PF00028">
    <property type="entry name" value="Cadherin"/>
    <property type="match status" value="4"/>
</dbReference>
<keyword evidence="9 15" id="KW-0130">Cell adhesion</keyword>
<keyword evidence="5" id="KW-0479">Metal-binding</keyword>
<evidence type="ECO:0000256" key="11">
    <source>
        <dbReference type="ARBA" id="ARBA00023136"/>
    </source>
</evidence>
<keyword evidence="7" id="KW-0677">Repeat</keyword>
<dbReference type="InterPro" id="IPR014868">
    <property type="entry name" value="Cadherin_pro_dom"/>
</dbReference>
<proteinExistence type="predicted"/>
<evidence type="ECO:0000256" key="1">
    <source>
        <dbReference type="ARBA" id="ARBA00004251"/>
    </source>
</evidence>
<keyword evidence="21" id="KW-1185">Reference proteome</keyword>
<dbReference type="GO" id="GO:0005509">
    <property type="term" value="F:calcium ion binding"/>
    <property type="evidence" value="ECO:0007669"/>
    <property type="project" value="UniProtKB-UniRule"/>
</dbReference>
<protein>
    <recommendedName>
        <fullName evidence="13">Cadherin-4</fullName>
    </recommendedName>
</protein>
<dbReference type="GO" id="GO:0016477">
    <property type="term" value="P:cell migration"/>
    <property type="evidence" value="ECO:0007669"/>
    <property type="project" value="TreeGrafter"/>
</dbReference>
<keyword evidence="2" id="KW-1003">Cell membrane</keyword>
<evidence type="ECO:0000256" key="18">
    <source>
        <dbReference type="SAM" id="Phobius"/>
    </source>
</evidence>
<dbReference type="GO" id="GO:0007156">
    <property type="term" value="P:homophilic cell adhesion via plasma membrane adhesion molecules"/>
    <property type="evidence" value="ECO:0007669"/>
    <property type="project" value="InterPro"/>
</dbReference>
<dbReference type="OrthoDB" id="6079678at2759"/>
<organism evidence="20 21">
    <name type="scientific">Pterocles burchelli</name>
    <dbReference type="NCBI Taxonomy" id="2585816"/>
    <lineage>
        <taxon>Eukaryota</taxon>
        <taxon>Metazoa</taxon>
        <taxon>Chordata</taxon>
        <taxon>Craniata</taxon>
        <taxon>Vertebrata</taxon>
        <taxon>Euteleostomi</taxon>
        <taxon>Archelosauria</taxon>
        <taxon>Archosauria</taxon>
        <taxon>Dinosauria</taxon>
        <taxon>Saurischia</taxon>
        <taxon>Theropoda</taxon>
        <taxon>Coelurosauria</taxon>
        <taxon>Aves</taxon>
        <taxon>Neognathae</taxon>
        <taxon>Neoaves</taxon>
        <taxon>Columbimorphae</taxon>
        <taxon>Pterocliformes</taxon>
        <taxon>Pteroclidae</taxon>
        <taxon>Pterocles</taxon>
    </lineage>
</organism>
<dbReference type="PRINTS" id="PR01820">
    <property type="entry name" value="DESMOCOLLIN"/>
</dbReference>
<dbReference type="GO" id="GO:0045296">
    <property type="term" value="F:cadherin binding"/>
    <property type="evidence" value="ECO:0007669"/>
    <property type="project" value="TreeGrafter"/>
</dbReference>
<evidence type="ECO:0000313" key="20">
    <source>
        <dbReference type="EMBL" id="NWU62320.1"/>
    </source>
</evidence>
<feature type="transmembrane region" description="Helical" evidence="18">
    <location>
        <begin position="645"/>
        <end position="678"/>
    </location>
</feature>
<dbReference type="SMART" id="SM00112">
    <property type="entry name" value="CA"/>
    <property type="match status" value="4"/>
</dbReference>
<keyword evidence="3" id="KW-0165">Cleavage on pair of basic residues</keyword>
<keyword evidence="12" id="KW-0325">Glycoprotein</keyword>
<name>A0A7K5YAE2_9AVES</name>
<dbReference type="GO" id="GO:0005912">
    <property type="term" value="C:adherens junction"/>
    <property type="evidence" value="ECO:0007669"/>
    <property type="project" value="TreeGrafter"/>
</dbReference>
<dbReference type="InterPro" id="IPR002126">
    <property type="entry name" value="Cadherin-like_dom"/>
</dbReference>
<comment type="caution">
    <text evidence="20">The sequence shown here is derived from an EMBL/GenBank/DDBJ whole genome shotgun (WGS) entry which is preliminary data.</text>
</comment>
<reference evidence="20 21" key="1">
    <citation type="submission" date="2019-09" db="EMBL/GenBank/DDBJ databases">
        <title>Bird 10,000 Genomes (B10K) Project - Family phase.</title>
        <authorList>
            <person name="Zhang G."/>
        </authorList>
    </citation>
    <scope>NUCLEOTIDE SEQUENCE [LARGE SCALE GENOMIC DNA]</scope>
    <source>
        <strain evidence="20">B10K-DU-027-49</strain>
        <tissue evidence="20">Muscle</tissue>
    </source>
</reference>
<dbReference type="GO" id="GO:0016342">
    <property type="term" value="C:catenin complex"/>
    <property type="evidence" value="ECO:0007669"/>
    <property type="project" value="TreeGrafter"/>
</dbReference>
<evidence type="ECO:0000256" key="15">
    <source>
        <dbReference type="RuleBase" id="RU003318"/>
    </source>
</evidence>
<feature type="domain" description="Cadherin" evidence="19">
    <location>
        <begin position="383"/>
        <end position="430"/>
    </location>
</feature>
<dbReference type="InterPro" id="IPR020894">
    <property type="entry name" value="Cadherin_CS"/>
</dbReference>
<dbReference type="PANTHER" id="PTHR24027:SF81">
    <property type="entry name" value="CADHERIN-4"/>
    <property type="match status" value="1"/>
</dbReference>
<dbReference type="Pfam" id="PF08758">
    <property type="entry name" value="Cadherin_pro"/>
    <property type="match status" value="1"/>
</dbReference>
<dbReference type="GO" id="GO:0016339">
    <property type="term" value="P:calcium-dependent cell-cell adhesion via plasma membrane cell adhesion molecules"/>
    <property type="evidence" value="ECO:0007669"/>
    <property type="project" value="TreeGrafter"/>
</dbReference>
<dbReference type="Pfam" id="PF01049">
    <property type="entry name" value="CADH_Y-type_LIR"/>
    <property type="match status" value="1"/>
</dbReference>
<dbReference type="FunFam" id="2.60.40.60:FF:000045">
    <property type="entry name" value="Cadherin 2"/>
    <property type="match status" value="1"/>
</dbReference>
<dbReference type="PANTHER" id="PTHR24027">
    <property type="entry name" value="CADHERIN-23"/>
    <property type="match status" value="1"/>
</dbReference>
<dbReference type="PROSITE" id="PS50268">
    <property type="entry name" value="CADHERIN_2"/>
    <property type="match status" value="5"/>
</dbReference>
<dbReference type="GO" id="GO:0007043">
    <property type="term" value="P:cell-cell junction assembly"/>
    <property type="evidence" value="ECO:0007669"/>
    <property type="project" value="TreeGrafter"/>
</dbReference>
<evidence type="ECO:0000256" key="6">
    <source>
        <dbReference type="ARBA" id="ARBA00022729"/>
    </source>
</evidence>
<comment type="function">
    <text evidence="16">Cadherins are calcium-dependent cell adhesion proteins.</text>
</comment>
<accession>A0A7K5YAE2</accession>
<dbReference type="FunFam" id="2.60.40.60:FF:000027">
    <property type="entry name" value="Cadherin 2"/>
    <property type="match status" value="1"/>
</dbReference>
<evidence type="ECO:0000259" key="19">
    <source>
        <dbReference type="PROSITE" id="PS50268"/>
    </source>
</evidence>
<evidence type="ECO:0000313" key="21">
    <source>
        <dbReference type="Proteomes" id="UP000522270"/>
    </source>
</evidence>
<evidence type="ECO:0000256" key="14">
    <source>
        <dbReference type="PROSITE-ProRule" id="PRU00043"/>
    </source>
</evidence>
<dbReference type="GO" id="GO:0044331">
    <property type="term" value="P:cell-cell adhesion mediated by cadherin"/>
    <property type="evidence" value="ECO:0007669"/>
    <property type="project" value="TreeGrafter"/>
</dbReference>
<dbReference type="InterPro" id="IPR027397">
    <property type="entry name" value="Catenin-bd_sf"/>
</dbReference>
<dbReference type="Proteomes" id="UP000522270">
    <property type="component" value="Unassembled WGS sequence"/>
</dbReference>
<dbReference type="SUPFAM" id="SSF49313">
    <property type="entry name" value="Cadherin-like"/>
    <property type="match status" value="5"/>
</dbReference>
<evidence type="ECO:0000256" key="4">
    <source>
        <dbReference type="ARBA" id="ARBA00022692"/>
    </source>
</evidence>
<keyword evidence="4 15" id="KW-0812">Transmembrane</keyword>
<dbReference type="FunFam" id="4.10.900.10:FF:000001">
    <property type="entry name" value="Cadherin 2"/>
    <property type="match status" value="1"/>
</dbReference>
<evidence type="ECO:0000256" key="13">
    <source>
        <dbReference type="ARBA" id="ARBA00041040"/>
    </source>
</evidence>
<dbReference type="InterPro" id="IPR000233">
    <property type="entry name" value="Cadherin_Y-type_LIR"/>
</dbReference>
<feature type="region of interest" description="Disordered" evidence="17">
    <location>
        <begin position="72"/>
        <end position="91"/>
    </location>
</feature>
<comment type="subcellular location">
    <subcellularLocation>
        <location evidence="1 15">Cell membrane</location>
        <topology evidence="1 15">Single-pass type I membrane protein</topology>
    </subcellularLocation>
</comment>
<keyword evidence="6" id="KW-0732">Signal</keyword>
<feature type="domain" description="Cadherin" evidence="19">
    <location>
        <begin position="537"/>
        <end position="645"/>
    </location>
</feature>
<dbReference type="AlphaFoldDB" id="A0A7K5YAE2"/>
<keyword evidence="11 18" id="KW-0472">Membrane</keyword>